<dbReference type="Proteomes" id="UP000037269">
    <property type="component" value="Unassembled WGS sequence"/>
</dbReference>
<evidence type="ECO:0000313" key="2">
    <source>
        <dbReference type="Proteomes" id="UP000037269"/>
    </source>
</evidence>
<accession>A0A0D1XMP1</accession>
<name>A0A0D1XMP1_ANEMI</name>
<organism evidence="1 2">
    <name type="scientific">Aneurinibacillus migulanus</name>
    <name type="common">Bacillus migulanus</name>
    <dbReference type="NCBI Taxonomy" id="47500"/>
    <lineage>
        <taxon>Bacteria</taxon>
        <taxon>Bacillati</taxon>
        <taxon>Bacillota</taxon>
        <taxon>Bacilli</taxon>
        <taxon>Bacillales</taxon>
        <taxon>Paenibacillaceae</taxon>
        <taxon>Aneurinibacillus group</taxon>
        <taxon>Aneurinibacillus</taxon>
    </lineage>
</organism>
<keyword evidence="2" id="KW-1185">Reference proteome</keyword>
<gene>
    <name evidence="1" type="ORF">AF333_10465</name>
</gene>
<dbReference type="PATRIC" id="fig|47500.8.peg.6753"/>
<proteinExistence type="predicted"/>
<comment type="caution">
    <text evidence="1">The sequence shown here is derived from an EMBL/GenBank/DDBJ whole genome shotgun (WGS) entry which is preliminary data.</text>
</comment>
<evidence type="ECO:0000313" key="1">
    <source>
        <dbReference type="EMBL" id="KON95844.1"/>
    </source>
</evidence>
<dbReference type="AlphaFoldDB" id="A0A0D1XMP1"/>
<reference evidence="1 2" key="1">
    <citation type="submission" date="2015-07" db="EMBL/GenBank/DDBJ databases">
        <title>Fjat-14205 dsm 2895.</title>
        <authorList>
            <person name="Liu B."/>
            <person name="Wang J."/>
            <person name="Zhu Y."/>
            <person name="Liu G."/>
            <person name="Chen Q."/>
            <person name="Chen Z."/>
            <person name="Lan J."/>
            <person name="Che J."/>
            <person name="Ge C."/>
            <person name="Shi H."/>
            <person name="Pan Z."/>
            <person name="Liu X."/>
        </authorList>
    </citation>
    <scope>NUCLEOTIDE SEQUENCE [LARGE SCALE GENOMIC DNA]</scope>
    <source>
        <strain evidence="1 2">DSM 2895</strain>
    </source>
</reference>
<protein>
    <submittedName>
        <fullName evidence="1">Uncharacterized protein</fullName>
    </submittedName>
</protein>
<sequence length="67" mass="7949">MINDICLDFQDKNVRHEIGTLFEDKQRGRSEGVDFFGFKKRIHNSISLIFLHEFDAYNQKDLLFGLK</sequence>
<dbReference type="EMBL" id="LGUG01000004">
    <property type="protein sequence ID" value="KON95844.1"/>
    <property type="molecule type" value="Genomic_DNA"/>
</dbReference>